<proteinExistence type="predicted"/>
<protein>
    <submittedName>
        <fullName evidence="7">Recombinase Cre</fullName>
    </submittedName>
    <submittedName>
        <fullName evidence="8">Tyrosine-type recombinase/integrase</fullName>
    </submittedName>
</protein>
<dbReference type="AlphaFoldDB" id="A0A0F7JH30"/>
<evidence type="ECO:0000256" key="3">
    <source>
        <dbReference type="ARBA" id="ARBA00023172"/>
    </source>
</evidence>
<dbReference type="GO" id="GO:0006310">
    <property type="term" value="P:DNA recombination"/>
    <property type="evidence" value="ECO:0007669"/>
    <property type="project" value="UniProtKB-KW"/>
</dbReference>
<evidence type="ECO:0000256" key="4">
    <source>
        <dbReference type="PROSITE-ProRule" id="PRU01248"/>
    </source>
</evidence>
<gene>
    <name evidence="7" type="primary">cre</name>
    <name evidence="8" type="ORF">G0M00_13080</name>
    <name evidence="9" type="ORF">G0N78_18240</name>
    <name evidence="7" type="ORF">SE14_05031</name>
</gene>
<reference evidence="8" key="2">
    <citation type="journal article" date="2018" name="Genome Biol.">
        <title>SKESA: strategic k-mer extension for scrupulous assemblies.</title>
        <authorList>
            <person name="Souvorov A."/>
            <person name="Agarwala R."/>
            <person name="Lipman D.J."/>
        </authorList>
    </citation>
    <scope>NUCLEOTIDE SEQUENCE</scope>
    <source>
        <strain evidence="9">SSI_AA367</strain>
        <strain evidence="8">Tha16</strain>
    </source>
</reference>
<evidence type="ECO:0000313" key="10">
    <source>
        <dbReference type="Proteomes" id="UP000034636"/>
    </source>
</evidence>
<dbReference type="GO" id="GO:0003677">
    <property type="term" value="F:DNA binding"/>
    <property type="evidence" value="ECO:0007669"/>
    <property type="project" value="UniProtKB-UniRule"/>
</dbReference>
<dbReference type="Gene3D" id="1.10.443.10">
    <property type="entry name" value="Intergrase catalytic core"/>
    <property type="match status" value="1"/>
</dbReference>
<evidence type="ECO:0000259" key="5">
    <source>
        <dbReference type="PROSITE" id="PS51898"/>
    </source>
</evidence>
<dbReference type="InterPro" id="IPR011010">
    <property type="entry name" value="DNA_brk_join_enz"/>
</dbReference>
<reference evidence="7 10" key="1">
    <citation type="journal article" date="2015" name="Genome Announc.">
        <title>Complete Genome Sequencing of a Multidrug-Resistant and Human-Invasive Salmonella enterica Serovar Typhimurium Strain of the Emerging Sequence Type 213 Genotype.</title>
        <authorList>
            <person name="Calva E."/>
            <person name="Silva C."/>
            <person name="Zaidi M.B."/>
            <person name="Sanchez-Flores A."/>
            <person name="Estrada K."/>
            <person name="Silva G.G."/>
            <person name="Soto-Jimenez L.M."/>
            <person name="Wiesner M."/>
            <person name="Fernandez-Mora M."/>
            <person name="Edwards R.A."/>
            <person name="Vinuesa P."/>
        </authorList>
    </citation>
    <scope>NUCLEOTIDE SEQUENCE [LARGE SCALE GENOMIC DNA]</scope>
    <source>
        <strain evidence="7 10">YU39</strain>
        <plasmid evidence="7 10">pYU39_89</plasmid>
    </source>
</reference>
<dbReference type="EMBL" id="DAANTJ010000016">
    <property type="protein sequence ID" value="HAD1340679.1"/>
    <property type="molecule type" value="Genomic_DNA"/>
</dbReference>
<dbReference type="GO" id="GO:0015074">
    <property type="term" value="P:DNA integration"/>
    <property type="evidence" value="ECO:0007669"/>
    <property type="project" value="UniProtKB-KW"/>
</dbReference>
<dbReference type="SMR" id="A0A0F7JH30"/>
<dbReference type="PATRIC" id="fig|59201.158.peg.4957"/>
<organism evidence="7 10">
    <name type="scientific">Salmonella typhimurium</name>
    <dbReference type="NCBI Taxonomy" id="90371"/>
    <lineage>
        <taxon>Bacteria</taxon>
        <taxon>Pseudomonadati</taxon>
        <taxon>Pseudomonadota</taxon>
        <taxon>Gammaproteobacteria</taxon>
        <taxon>Enterobacterales</taxon>
        <taxon>Enterobacteriaceae</taxon>
        <taxon>Salmonella</taxon>
    </lineage>
</organism>
<accession>A0A0F7JH30</accession>
<evidence type="ECO:0000313" key="9">
    <source>
        <dbReference type="EMBL" id="HAD1340679.1"/>
    </source>
</evidence>
<dbReference type="Gene3D" id="1.10.150.130">
    <property type="match status" value="1"/>
</dbReference>
<reference evidence="8" key="3">
    <citation type="submission" date="2019-08" db="EMBL/GenBank/DDBJ databases">
        <authorList>
            <consortium name="NCBI Pathogen Detection Project"/>
        </authorList>
    </citation>
    <scope>NUCLEOTIDE SEQUENCE</scope>
    <source>
        <strain evidence="9">SSI_AA367</strain>
        <strain evidence="8">Tha16</strain>
    </source>
</reference>
<geneLocation type="plasmid" evidence="7 10">
    <name>pYU39_89</name>
</geneLocation>
<dbReference type="InterPro" id="IPR010998">
    <property type="entry name" value="Integrase_recombinase_N"/>
</dbReference>
<dbReference type="InterPro" id="IPR013762">
    <property type="entry name" value="Integrase-like_cat_sf"/>
</dbReference>
<dbReference type="Proteomes" id="UP000034636">
    <property type="component" value="Plasmid pYU39_89"/>
</dbReference>
<dbReference type="EMBL" id="CP011430">
    <property type="protein sequence ID" value="AKH10365.1"/>
    <property type="molecule type" value="Genomic_DNA"/>
</dbReference>
<keyword evidence="2 4" id="KW-0238">DNA-binding</keyword>
<evidence type="ECO:0000313" key="7">
    <source>
        <dbReference type="EMBL" id="AKH10365.1"/>
    </source>
</evidence>
<evidence type="ECO:0000259" key="6">
    <source>
        <dbReference type="PROSITE" id="PS51900"/>
    </source>
</evidence>
<name>A0A0F7JH30_SALTM</name>
<dbReference type="EMBL" id="DAANKK010000019">
    <property type="protein sequence ID" value="HAD0245551.1"/>
    <property type="molecule type" value="Genomic_DNA"/>
</dbReference>
<evidence type="ECO:0000313" key="8">
    <source>
        <dbReference type="EMBL" id="HAD0245551.1"/>
    </source>
</evidence>
<dbReference type="PROSITE" id="PS51900">
    <property type="entry name" value="CB"/>
    <property type="match status" value="1"/>
</dbReference>
<keyword evidence="1" id="KW-0229">DNA integration</keyword>
<dbReference type="InterPro" id="IPR002104">
    <property type="entry name" value="Integrase_catalytic"/>
</dbReference>
<dbReference type="RefSeq" id="WP_001292231.1">
    <property type="nucleotide sequence ID" value="NZ_CDJP01000179.1"/>
</dbReference>
<dbReference type="Pfam" id="PF00589">
    <property type="entry name" value="Phage_integrase"/>
    <property type="match status" value="1"/>
</dbReference>
<keyword evidence="7" id="KW-0614">Plasmid</keyword>
<evidence type="ECO:0000256" key="1">
    <source>
        <dbReference type="ARBA" id="ARBA00022908"/>
    </source>
</evidence>
<sequence>MSELIISGSSGGFLRNIGKEYQEAAENFMRFMNDQGAYAPNTLRDLRLVFHSWARWCHARQLAWFPISPEMAREYFLQLHDADLASTTIDKHYAMLNMLLSHCGLPPLSDDKSVSLAMRRIRREAATEKGERTGQAIPLRWDDLKLLDVLLSRSERLVDLRNRAFLFVAYNTLMRMSEISRIRVGDLDQTGDTVTLHISHTKTITTAAGLDKVLSRRTTAVLNDWLDVSGLREHPDAVLFPPIHRSNKARITTTPLTAPAMEKIFSDAWVLLNKRDATPNKGRYRTWTGHSARVGAAIDMAEKQVSMVEIMQEGTWKKPETLMRYLRRGGVSVGANSRLMDS</sequence>
<dbReference type="InterPro" id="IPR044068">
    <property type="entry name" value="CB"/>
</dbReference>
<dbReference type="PROSITE" id="PS51898">
    <property type="entry name" value="TYR_RECOMBINASE"/>
    <property type="match status" value="1"/>
</dbReference>
<accession>A0A400DFX9</accession>
<evidence type="ECO:0000256" key="2">
    <source>
        <dbReference type="ARBA" id="ARBA00023125"/>
    </source>
</evidence>
<feature type="domain" description="Core-binding (CB)" evidence="6">
    <location>
        <begin position="19"/>
        <end position="104"/>
    </location>
</feature>
<dbReference type="SUPFAM" id="SSF47823">
    <property type="entry name" value="lambda integrase-like, N-terminal domain"/>
    <property type="match status" value="1"/>
</dbReference>
<dbReference type="SUPFAM" id="SSF56349">
    <property type="entry name" value="DNA breaking-rejoining enzymes"/>
    <property type="match status" value="1"/>
</dbReference>
<keyword evidence="3" id="KW-0233">DNA recombination</keyword>
<feature type="domain" description="Tyr recombinase" evidence="5">
    <location>
        <begin position="132"/>
        <end position="342"/>
    </location>
</feature>